<evidence type="ECO:0000313" key="1">
    <source>
        <dbReference type="EMBL" id="KAH9802768.1"/>
    </source>
</evidence>
<keyword evidence="2" id="KW-1185">Reference proteome</keyword>
<protein>
    <submittedName>
        <fullName evidence="1">MLO-like protein 11</fullName>
    </submittedName>
</protein>
<name>A0ACB8NYN1_CITSI</name>
<organism evidence="1 2">
    <name type="scientific">Citrus sinensis</name>
    <name type="common">Sweet orange</name>
    <name type="synonym">Citrus aurantium var. sinensis</name>
    <dbReference type="NCBI Taxonomy" id="2711"/>
    <lineage>
        <taxon>Eukaryota</taxon>
        <taxon>Viridiplantae</taxon>
        <taxon>Streptophyta</taxon>
        <taxon>Embryophyta</taxon>
        <taxon>Tracheophyta</taxon>
        <taxon>Spermatophyta</taxon>
        <taxon>Magnoliopsida</taxon>
        <taxon>eudicotyledons</taxon>
        <taxon>Gunneridae</taxon>
        <taxon>Pentapetalae</taxon>
        <taxon>rosids</taxon>
        <taxon>malvids</taxon>
        <taxon>Sapindales</taxon>
        <taxon>Rutaceae</taxon>
        <taxon>Aurantioideae</taxon>
        <taxon>Citrus</taxon>
    </lineage>
</organism>
<gene>
    <name evidence="1" type="ORF">KPL71_001518</name>
</gene>
<dbReference type="EMBL" id="CM039170">
    <property type="protein sequence ID" value="KAH9802768.1"/>
    <property type="molecule type" value="Genomic_DNA"/>
</dbReference>
<evidence type="ECO:0000313" key="2">
    <source>
        <dbReference type="Proteomes" id="UP000829398"/>
    </source>
</evidence>
<comment type="caution">
    <text evidence="1">The sequence shown here is derived from an EMBL/GenBank/DDBJ whole genome shotgun (WGS) entry which is preliminary data.</text>
</comment>
<accession>A0ACB8NYN1</accession>
<dbReference type="Proteomes" id="UP000829398">
    <property type="component" value="Chromosome 1"/>
</dbReference>
<reference evidence="2" key="1">
    <citation type="journal article" date="2023" name="Hortic. Res.">
        <title>A chromosome-level phased genome enabling allele-level studies in sweet orange: a case study on citrus Huanglongbing tolerance.</title>
        <authorList>
            <person name="Wu B."/>
            <person name="Yu Q."/>
            <person name="Deng Z."/>
            <person name="Duan Y."/>
            <person name="Luo F."/>
            <person name="Gmitter F. Jr."/>
        </authorList>
    </citation>
    <scope>NUCLEOTIDE SEQUENCE [LARGE SCALE GENOMIC DNA]</scope>
    <source>
        <strain evidence="2">cv. Valencia</strain>
    </source>
</reference>
<proteinExistence type="predicted"/>
<sequence>MAEDSKEMRENGKEMRSLALTPTCRGEDERRCTALTSFRIFLTYVKYSFDSYVILKLSSFQLLSSEMMLLGFISLFLTATSSSISNICIPSKFYDSTFAPCTRSEIDEEMENNSSEGRKLMGLLFPHRYRRVLNELNKNTCKEEIARKYIGSLTSPVGSENDDKVVQCIMLYAVYIICLYVYVFFLCAFGIILAKKNSSSFSMQGYEPFVSYEGLEQLHRFIFVMAVTHISYSCLTMLLAIVKIHSWRVWEEEAHMDRHDSLTEITRELTIRRQTTFVRYHTSNPLSRNKLLIWVTCFFRQFGRSVVRADYLTLRKGFIMNHNLSPKYDFHSYMIRSMEEEFQRIVGVSGPLWGFVVAFMLFNVKGSNLYFWIAIIPVTLVLLVGSKLQHVIATLALENAGITGYFAGAKLKPRDELFWFNKPELMLSLIHFILFQNAFELASFFWFWWQFGYNSCFIHNHLLVYLRLILGFAGQFLCSYSTLPLYALVTQMGTNYKAALIPRRIRETIHGWGKAARRKRRLGHFTDDSTIHTVTDASTVASLEEYDHQLIDIPETAIGAGNSTGAEVELQPRNISNSPASVPNETSSRVGTPLLRPSASVSVSTTSLNYHTEGILRSSSMPARRE</sequence>